<feature type="compositionally biased region" description="Basic and acidic residues" evidence="1">
    <location>
        <begin position="758"/>
        <end position="769"/>
    </location>
</feature>
<proteinExistence type="predicted"/>
<feature type="compositionally biased region" description="Polar residues" evidence="1">
    <location>
        <begin position="975"/>
        <end position="984"/>
    </location>
</feature>
<gene>
    <name evidence="2" type="ordered locus">Dshi_2456</name>
</gene>
<dbReference type="Proteomes" id="UP000006833">
    <property type="component" value="Chromosome"/>
</dbReference>
<feature type="compositionally biased region" description="Low complexity" evidence="1">
    <location>
        <begin position="288"/>
        <end position="311"/>
    </location>
</feature>
<evidence type="ECO:0000313" key="2">
    <source>
        <dbReference type="EMBL" id="ABV94190.1"/>
    </source>
</evidence>
<feature type="compositionally biased region" description="Pro residues" evidence="1">
    <location>
        <begin position="225"/>
        <end position="244"/>
    </location>
</feature>
<feature type="region of interest" description="Disordered" evidence="1">
    <location>
        <begin position="975"/>
        <end position="1126"/>
    </location>
</feature>
<feature type="compositionally biased region" description="Low complexity" evidence="1">
    <location>
        <begin position="204"/>
        <end position="219"/>
    </location>
</feature>
<feature type="compositionally biased region" description="Low complexity" evidence="1">
    <location>
        <begin position="96"/>
        <end position="123"/>
    </location>
</feature>
<accession>A8LS97</accession>
<keyword evidence="3" id="KW-1185">Reference proteome</keyword>
<evidence type="ECO:0000256" key="1">
    <source>
        <dbReference type="SAM" id="MobiDB-lite"/>
    </source>
</evidence>
<feature type="compositionally biased region" description="Low complexity" evidence="1">
    <location>
        <begin position="245"/>
        <end position="277"/>
    </location>
</feature>
<dbReference type="EMBL" id="CP000830">
    <property type="protein sequence ID" value="ABV94190.1"/>
    <property type="molecule type" value="Genomic_DNA"/>
</dbReference>
<dbReference type="KEGG" id="dsh:Dshi_2456"/>
<dbReference type="Pfam" id="PF19268">
    <property type="entry name" value="CIS_TMP"/>
    <property type="match status" value="1"/>
</dbReference>
<protein>
    <submittedName>
        <fullName evidence="2">Uncharacterized protein</fullName>
    </submittedName>
</protein>
<dbReference type="HOGENOM" id="CLU_251669_0_0_5"/>
<reference evidence="3" key="1">
    <citation type="journal article" date="2010" name="ISME J.">
        <title>The complete genome sequence of the algal symbiont Dinoroseobacter shibae: a hitchhiker's guide to life in the sea.</title>
        <authorList>
            <person name="Wagner-Dobler I."/>
            <person name="Ballhausen B."/>
            <person name="Berger M."/>
            <person name="Brinkhoff T."/>
            <person name="Buchholz I."/>
            <person name="Bunk B."/>
            <person name="Cypionka H."/>
            <person name="Daniel R."/>
            <person name="Drepper T."/>
            <person name="Gerdts G."/>
            <person name="Hahnke S."/>
            <person name="Han C."/>
            <person name="Jahn D."/>
            <person name="Kalhoefer D."/>
            <person name="Kiss H."/>
            <person name="Klenk H.P."/>
            <person name="Kyrpides N."/>
            <person name="Liebl W."/>
            <person name="Liesegang H."/>
            <person name="Meincke L."/>
            <person name="Pati A."/>
            <person name="Petersen J."/>
            <person name="Piekarski T."/>
            <person name="Pommerenke C."/>
            <person name="Pradella S."/>
            <person name="Pukall R."/>
            <person name="Rabus R."/>
            <person name="Stackebrandt E."/>
            <person name="Thole S."/>
            <person name="Thompson L."/>
            <person name="Tielen P."/>
            <person name="Tomasch J."/>
            <person name="von Jan M."/>
            <person name="Wanphrut N."/>
            <person name="Wichels A."/>
            <person name="Zech H."/>
            <person name="Simon M."/>
        </authorList>
    </citation>
    <scope>NUCLEOTIDE SEQUENCE [LARGE SCALE GENOMIC DNA]</scope>
    <source>
        <strain evidence="3">DSM 16493 / NCIMB 14021 / DFL 12</strain>
    </source>
</reference>
<dbReference type="STRING" id="398580.Dshi_2456"/>
<sequence length="1444" mass="145258">MAAAGSLARARMPRGPLQPARLRDLAHYLQHGTYPHWPGAAAPGLSGLLEPCLADHPDGLRALLASLADQPAVAQRLATHVPAPLRARLAALAPEAGLPGSDKPLSHASPAQPAVSAPPAAGPEAREDRAATSAVPGDPTAALDPSTRAAPSPPQRRAGSAADLPAENAVPPMPRAAPGHPVDPSEAAGSRGATPSDPAPAGPTAPQGPGAANERSLPAGGSGRPPSPGLPKAPSAAPSPPPAVDAPDARVPPGGDRVLPLSSADPASPTPAATGTGQFPAGLDTPTGPRSASPAARAPAGAQADPPGAARSGPSASPIRRVAPAQDVPRPGPSSVPGGSRAQNVFEGGATDTPPPASDPTGIGSSGSAGPVPRAPAAPPSHGPQDPSEPSHQPSGSEVDRGARAPDPTSRTNASPGSDPAEDTARAFPTAPSRQRGDPDTPDMLGQGAKVGPARPQAPETAPPVVPRAAPPNAPPALGARRAPEATEAPGPVLADPLPARDGARSPVDTTARTPHDDPPRAQAPDAVPRVNDARAEVSEDTRAAPEDSLAAAASGERAPAASLPTAPGLTAPNPGAPARPSALRPPPQDPGAAPVLAVRAGAHPDGQDASQPRQPSHIRGDETPPAPPEIGMDWAGLLQTPTGRQALLSPLDWTRIEAAHLALLPTLGGFAVTILRAAAPDDTLGPHLAEASLTLLAGGGFEGDARRWLRAVLRAGSRGRTAETPGALAAQLSALASGRAAEPRFAPLIEMLRDLQAEESAPRDRVQDTDPPPATTRAQGRSPAEEPPMRAEVVLPRPPAATETPSAAMDVATALVARYLRPDAARVTPSGPPPLAAALAAALEQVSPAQRAATLSARLGQDQAQLARRAAAWLAAVANVPLSAADLTQATLRAWANGAASGPDPSAPVPLESVLSALAEIASERAAQPLETVRARMARDLSEPPEGEAGQALSGLSAHELASLRAALAEALDTSASAETHPNVTPLKSRDIAPIAGEVPPHGRMPETASDGHVDGNPIGRPQRPETAAPPTPDPTSPETVRTAAAPAPARGASPVPTSAPPDGVAAQDTAGVRSSERGRDQSASSPFDRSVTGGLAAETPEDGATPTDPADGNRTDARAPGPDAQVALQQVAQRLRQAGLGLDPQDLSRRLTAANAAAPIDAPDGPGAFHAALAAGLGTPLGSLMDHLSPMGLPTPPARHVDALETVARALRRAGIGLDPRDLAARLAAAHAAAPIDAPEGPGAFHAALAAALDTSVEILLAHLAPPPAPLAPAGEIHTGLAGLVLLHVHLATYLARSDCLDPSGGLRDDSRPRAVHLLALLASGRMDLPEHELALPKLLCGMPLATPLAPGGAATPEEAALAESLLGFTASQVAAFANTDADALRETFVMRHGVIRRPGPDAALTLQVTKGPFDMLLGGIPWPWSVVALPWMPEALHVSWT</sequence>
<feature type="compositionally biased region" description="Pro residues" evidence="1">
    <location>
        <begin position="373"/>
        <end position="382"/>
    </location>
</feature>
<organism evidence="2 3">
    <name type="scientific">Dinoroseobacter shibae (strain DSM 16493 / NCIMB 14021 / DFL 12)</name>
    <dbReference type="NCBI Taxonomy" id="398580"/>
    <lineage>
        <taxon>Bacteria</taxon>
        <taxon>Pseudomonadati</taxon>
        <taxon>Pseudomonadota</taxon>
        <taxon>Alphaproteobacteria</taxon>
        <taxon>Rhodobacterales</taxon>
        <taxon>Roseobacteraceae</taxon>
        <taxon>Dinoroseobacter</taxon>
    </lineage>
</organism>
<feature type="compositionally biased region" description="Basic and acidic residues" evidence="1">
    <location>
        <begin position="532"/>
        <end position="546"/>
    </location>
</feature>
<feature type="compositionally biased region" description="Low complexity" evidence="1">
    <location>
        <begin position="547"/>
        <end position="563"/>
    </location>
</feature>
<feature type="compositionally biased region" description="Low complexity" evidence="1">
    <location>
        <begin position="1038"/>
        <end position="1058"/>
    </location>
</feature>
<name>A8LS97_DINSH</name>
<feature type="region of interest" description="Disordered" evidence="1">
    <location>
        <begin position="96"/>
        <end position="634"/>
    </location>
</feature>
<dbReference type="eggNOG" id="COG4942">
    <property type="taxonomic scope" value="Bacteria"/>
</dbReference>
<feature type="region of interest" description="Disordered" evidence="1">
    <location>
        <begin position="758"/>
        <end position="806"/>
    </location>
</feature>
<evidence type="ECO:0000313" key="3">
    <source>
        <dbReference type="Proteomes" id="UP000006833"/>
    </source>
</evidence>
<dbReference type="InterPro" id="IPR045538">
    <property type="entry name" value="CIS_TMP"/>
</dbReference>
<feature type="compositionally biased region" description="Pro residues" evidence="1">
    <location>
        <begin position="461"/>
        <end position="475"/>
    </location>
</feature>